<dbReference type="InterPro" id="IPR006650">
    <property type="entry name" value="A/AMP_deam_AS"/>
</dbReference>
<dbReference type="EMBL" id="SOZI01000055">
    <property type="protein sequence ID" value="TNY20872.1"/>
    <property type="molecule type" value="Genomic_DNA"/>
</dbReference>
<dbReference type="CDD" id="cd01319">
    <property type="entry name" value="AMPD"/>
    <property type="match status" value="1"/>
</dbReference>
<comment type="cofactor">
    <cofactor evidence="1">
        <name>Zn(2+)</name>
        <dbReference type="ChEBI" id="CHEBI:29105"/>
    </cofactor>
</comment>
<evidence type="ECO:0000256" key="4">
    <source>
        <dbReference type="ARBA" id="ARBA00012775"/>
    </source>
</evidence>
<comment type="caution">
    <text evidence="12">The sequence shown here is derived from an EMBL/GenBank/DDBJ whole genome shotgun (WGS) entry which is preliminary data.</text>
</comment>
<keyword evidence="13" id="KW-1185">Reference proteome</keyword>
<evidence type="ECO:0000256" key="8">
    <source>
        <dbReference type="ARBA" id="ARBA00023080"/>
    </source>
</evidence>
<dbReference type="EC" id="3.5.4.6" evidence="4"/>
<evidence type="ECO:0000256" key="1">
    <source>
        <dbReference type="ARBA" id="ARBA00001947"/>
    </source>
</evidence>
<comment type="similarity">
    <text evidence="3">Belongs to the metallo-dependent hydrolases superfamily. Adenosine and AMP deaminases family.</text>
</comment>
<dbReference type="NCBIfam" id="TIGR01429">
    <property type="entry name" value="AMP_deaminase"/>
    <property type="match status" value="1"/>
</dbReference>
<dbReference type="GO" id="GO:0003876">
    <property type="term" value="F:AMP deaminase activity"/>
    <property type="evidence" value="ECO:0007669"/>
    <property type="project" value="UniProtKB-EC"/>
</dbReference>
<dbReference type="PANTHER" id="PTHR11359">
    <property type="entry name" value="AMP DEAMINASE"/>
    <property type="match status" value="1"/>
</dbReference>
<dbReference type="SUPFAM" id="SSF51556">
    <property type="entry name" value="Metallo-dependent hydrolases"/>
    <property type="match status" value="1"/>
</dbReference>
<dbReference type="GO" id="GO:0046872">
    <property type="term" value="F:metal ion binding"/>
    <property type="evidence" value="ECO:0007669"/>
    <property type="project" value="UniProtKB-KW"/>
</dbReference>
<dbReference type="UniPathway" id="UPA00591">
    <property type="reaction ID" value="UER00663"/>
</dbReference>
<protein>
    <recommendedName>
        <fullName evidence="9">AMP deaminase</fullName>
        <ecNumber evidence="4">3.5.4.6</ecNumber>
    </recommendedName>
    <alternativeName>
        <fullName evidence="10">Myoadenylate deaminase</fullName>
    </alternativeName>
</protein>
<evidence type="ECO:0000256" key="2">
    <source>
        <dbReference type="ARBA" id="ARBA00004955"/>
    </source>
</evidence>
<evidence type="ECO:0000256" key="9">
    <source>
        <dbReference type="ARBA" id="ARBA00072037"/>
    </source>
</evidence>
<sequence>MCSGHSKSHLRSEGSSAPSTPGASAPPSPTPRPEYTFRDERAHLTDKGAFHAELPTALPPPIVAGPSGSHTLTGQPSIEHLSMSGLSMGTAPSSPSASATSSRTRGRSDSTSTRAKGDLMSPRIASMGLRRLSHAQQDGRRPQLDGQDAGGLGLTDDVWNGTQEHGAPVLDEHLEDAEAIDEGFAAQNPHEVLTAELRALYSSFQRCLDLRDKYMTLSRQRLEDNPVNYDGSFDPASSPSYASTSSLLPVNLPPGFNHWKIYPPPPEPHWKELDPHGDAPVETTDEIAEREAERRKFVWGVCEIPKQEPVERRKRFALDSNGVYQVYSDAEPASSEDSPSPKPLYAVPTIKEYFQDLDEVLAVISDGPAKSFAYRRLRYLESKWNLYVLLNEYRELAEMKRVPHRDFYNVRKVDTHVHHSASFNQKHLLRMIKAKMKRCADEVVIFRDGKHLTLRQVFESLNLTAYDLSIDTLDMHAHQDSFHRFDKFNLKYNPLGESRLREIFLKTDNYIEGRYLADITKEVFSDLQASKYQMAEYRISIYGRNTAEWDKLAKWVIKNELFSDNVRWLIQIPRLYDVFKKSGNVNDFEEVVRNIFEPLFEVTADPSSHPELHVFLQRVIGFDSVDDESKAERRLYRKFPVPRDWNTTQNPPYAYWLYFLYANITSLNNWRHERGFNTFWLRPHAGEAGDTDHLTSAFLTSHSISHGILLRKVPALQYLFYLKQIGIAMSPLSNNALFLSYERNPFPTFFRTGLNVSLSTDDPLQFHFTKEPLLEEYSVAAQIYKLSPADMCELARNSCVQSGFEMAVKRHWLGPEWYLEGKDGNLIHKTNMPNLRAEYRHATLSEERSMLAMVKDSPSAVSTSAATNATTAPHADGAAPLSAKAHEPLMTPEAVGAAAMGASGAKLGVPGLGNEGASNVLAGQ</sequence>
<dbReference type="FunFam" id="3.20.20.140:FF:000035">
    <property type="entry name" value="Probable amp deaminase"/>
    <property type="match status" value="1"/>
</dbReference>
<dbReference type="STRING" id="5288.A0A5C5FXI8"/>
<dbReference type="AlphaFoldDB" id="A0A5C5FXI8"/>
<dbReference type="Proteomes" id="UP000311382">
    <property type="component" value="Unassembled WGS sequence"/>
</dbReference>
<feature type="compositionally biased region" description="Basic and acidic residues" evidence="11">
    <location>
        <begin position="35"/>
        <end position="50"/>
    </location>
</feature>
<keyword evidence="8" id="KW-0546">Nucleotide metabolism</keyword>
<keyword evidence="7" id="KW-0862">Zinc</keyword>
<organism evidence="12 13">
    <name type="scientific">Rhodotorula diobovata</name>
    <dbReference type="NCBI Taxonomy" id="5288"/>
    <lineage>
        <taxon>Eukaryota</taxon>
        <taxon>Fungi</taxon>
        <taxon>Dikarya</taxon>
        <taxon>Basidiomycota</taxon>
        <taxon>Pucciniomycotina</taxon>
        <taxon>Microbotryomycetes</taxon>
        <taxon>Sporidiobolales</taxon>
        <taxon>Sporidiobolaceae</taxon>
        <taxon>Rhodotorula</taxon>
    </lineage>
</organism>
<evidence type="ECO:0000256" key="7">
    <source>
        <dbReference type="ARBA" id="ARBA00022833"/>
    </source>
</evidence>
<keyword evidence="6" id="KW-0378">Hydrolase</keyword>
<evidence type="ECO:0000313" key="12">
    <source>
        <dbReference type="EMBL" id="TNY20872.1"/>
    </source>
</evidence>
<feature type="compositionally biased region" description="Low complexity" evidence="11">
    <location>
        <begin position="89"/>
        <end position="114"/>
    </location>
</feature>
<accession>A0A5C5FXI8</accession>
<keyword evidence="5" id="KW-0479">Metal-binding</keyword>
<proteinExistence type="inferred from homology"/>
<evidence type="ECO:0000256" key="11">
    <source>
        <dbReference type="SAM" id="MobiDB-lite"/>
    </source>
</evidence>
<evidence type="ECO:0000256" key="10">
    <source>
        <dbReference type="ARBA" id="ARBA00078830"/>
    </source>
</evidence>
<evidence type="ECO:0000256" key="5">
    <source>
        <dbReference type="ARBA" id="ARBA00022723"/>
    </source>
</evidence>
<name>A0A5C5FXI8_9BASI</name>
<dbReference type="PANTHER" id="PTHR11359:SF0">
    <property type="entry name" value="AMP DEAMINASE"/>
    <property type="match status" value="1"/>
</dbReference>
<dbReference type="Gene3D" id="3.20.20.140">
    <property type="entry name" value="Metal-dependent hydrolases"/>
    <property type="match status" value="1"/>
</dbReference>
<dbReference type="GO" id="GO:0046033">
    <property type="term" value="P:AMP metabolic process"/>
    <property type="evidence" value="ECO:0007669"/>
    <property type="project" value="TreeGrafter"/>
</dbReference>
<dbReference type="OrthoDB" id="1723809at2759"/>
<dbReference type="InterPro" id="IPR006329">
    <property type="entry name" value="AMPD"/>
</dbReference>
<reference evidence="12 13" key="1">
    <citation type="submission" date="2019-03" db="EMBL/GenBank/DDBJ databases">
        <title>Rhodosporidium diobovatum UCD-FST 08-225 genome sequencing, assembly, and annotation.</title>
        <authorList>
            <person name="Fakankun I.U."/>
            <person name="Fristensky B."/>
            <person name="Levin D.B."/>
        </authorList>
    </citation>
    <scope>NUCLEOTIDE SEQUENCE [LARGE SCALE GENOMIC DNA]</scope>
    <source>
        <strain evidence="12 13">UCD-FST 08-225</strain>
    </source>
</reference>
<feature type="compositionally biased region" description="Low complexity" evidence="11">
    <location>
        <begin position="14"/>
        <end position="23"/>
    </location>
</feature>
<dbReference type="Pfam" id="PF19326">
    <property type="entry name" value="AMP_deaminase"/>
    <property type="match status" value="1"/>
</dbReference>
<dbReference type="GO" id="GO:0005829">
    <property type="term" value="C:cytosol"/>
    <property type="evidence" value="ECO:0007669"/>
    <property type="project" value="TreeGrafter"/>
</dbReference>
<gene>
    <name evidence="12" type="ORF">DMC30DRAFT_228890</name>
</gene>
<dbReference type="InterPro" id="IPR032466">
    <property type="entry name" value="Metal_Hydrolase"/>
</dbReference>
<dbReference type="Gene3D" id="4.10.800.20">
    <property type="match status" value="1"/>
</dbReference>
<feature type="region of interest" description="Disordered" evidence="11">
    <location>
        <begin position="1"/>
        <end position="119"/>
    </location>
</feature>
<evidence type="ECO:0000256" key="6">
    <source>
        <dbReference type="ARBA" id="ARBA00022801"/>
    </source>
</evidence>
<dbReference type="FunFam" id="4.10.800.20:FF:000001">
    <property type="entry name" value="AMP deaminase"/>
    <property type="match status" value="1"/>
</dbReference>
<evidence type="ECO:0000256" key="3">
    <source>
        <dbReference type="ARBA" id="ARBA00006676"/>
    </source>
</evidence>
<comment type="pathway">
    <text evidence="2">Purine metabolism; IMP biosynthesis via salvage pathway; IMP from AMP: step 1/1.</text>
</comment>
<dbReference type="PROSITE" id="PS00485">
    <property type="entry name" value="A_DEAMINASE"/>
    <property type="match status" value="1"/>
</dbReference>
<dbReference type="GO" id="GO:0032264">
    <property type="term" value="P:IMP salvage"/>
    <property type="evidence" value="ECO:0007669"/>
    <property type="project" value="UniProtKB-UniPathway"/>
</dbReference>
<evidence type="ECO:0000313" key="13">
    <source>
        <dbReference type="Proteomes" id="UP000311382"/>
    </source>
</evidence>